<dbReference type="PROSITE" id="PS51186">
    <property type="entry name" value="GNAT"/>
    <property type="match status" value="1"/>
</dbReference>
<dbReference type="STRING" id="1489064.WH96_04660"/>
<dbReference type="InterPro" id="IPR051531">
    <property type="entry name" value="N-acetyltransferase"/>
</dbReference>
<dbReference type="InterPro" id="IPR016181">
    <property type="entry name" value="Acyl_CoA_acyltransferase"/>
</dbReference>
<keyword evidence="3" id="KW-1185">Reference proteome</keyword>
<dbReference type="EMBL" id="LAQL01000003">
    <property type="protein sequence ID" value="KLN61634.1"/>
    <property type="molecule type" value="Genomic_DNA"/>
</dbReference>
<reference evidence="2 3" key="1">
    <citation type="submission" date="2015-03" db="EMBL/GenBank/DDBJ databases">
        <title>Genome Sequence of Kiloniella spongiae MEBiC09566, isolated from a marine sponge.</title>
        <authorList>
            <person name="Shao Z."/>
            <person name="Wang L."/>
            <person name="Li X."/>
        </authorList>
    </citation>
    <scope>NUCLEOTIDE SEQUENCE [LARGE SCALE GENOMIC DNA]</scope>
    <source>
        <strain evidence="2 3">MEBiC09566</strain>
    </source>
</reference>
<dbReference type="Proteomes" id="UP000035444">
    <property type="component" value="Unassembled WGS sequence"/>
</dbReference>
<dbReference type="Gene3D" id="3.40.630.30">
    <property type="match status" value="1"/>
</dbReference>
<dbReference type="RefSeq" id="WP_047762969.1">
    <property type="nucleotide sequence ID" value="NZ_LAQL01000003.1"/>
</dbReference>
<sequence length="184" mass="20711">MQAKNSTAKVLTDNFLTGKTLTSERLILRPFSSEDGNILFQLYGNDQVMAIRKIGTQTRQESDAQLAIITDHWLRRGFGLWAVFDRVNETFLGECGIREESETGDVVELSYGLLPEFWGGGLATEAARTVLDFGIEKLGMKTIYAFAQKKNATSLHILSKFGFQHECDFDEDGEMITRTVLEME</sequence>
<evidence type="ECO:0000259" key="1">
    <source>
        <dbReference type="PROSITE" id="PS51186"/>
    </source>
</evidence>
<evidence type="ECO:0000313" key="3">
    <source>
        <dbReference type="Proteomes" id="UP000035444"/>
    </source>
</evidence>
<dbReference type="GO" id="GO:0016747">
    <property type="term" value="F:acyltransferase activity, transferring groups other than amino-acyl groups"/>
    <property type="evidence" value="ECO:0007669"/>
    <property type="project" value="InterPro"/>
</dbReference>
<comment type="caution">
    <text evidence="2">The sequence shown here is derived from an EMBL/GenBank/DDBJ whole genome shotgun (WGS) entry which is preliminary data.</text>
</comment>
<dbReference type="PANTHER" id="PTHR43792:SF1">
    <property type="entry name" value="N-ACETYLTRANSFERASE DOMAIN-CONTAINING PROTEIN"/>
    <property type="match status" value="1"/>
</dbReference>
<evidence type="ECO:0000313" key="2">
    <source>
        <dbReference type="EMBL" id="KLN61634.1"/>
    </source>
</evidence>
<protein>
    <recommendedName>
        <fullName evidence="1">N-acetyltransferase domain-containing protein</fullName>
    </recommendedName>
</protein>
<proteinExistence type="predicted"/>
<dbReference type="Pfam" id="PF13302">
    <property type="entry name" value="Acetyltransf_3"/>
    <property type="match status" value="1"/>
</dbReference>
<name>A0A0H2MGD2_9PROT</name>
<dbReference type="OrthoDB" id="6293260at2"/>
<dbReference type="AlphaFoldDB" id="A0A0H2MGD2"/>
<dbReference type="PANTHER" id="PTHR43792">
    <property type="entry name" value="GNAT FAMILY, PUTATIVE (AFU_ORTHOLOGUE AFUA_3G00765)-RELATED-RELATED"/>
    <property type="match status" value="1"/>
</dbReference>
<gene>
    <name evidence="2" type="ORF">WH96_04660</name>
</gene>
<dbReference type="SUPFAM" id="SSF55729">
    <property type="entry name" value="Acyl-CoA N-acyltransferases (Nat)"/>
    <property type="match status" value="1"/>
</dbReference>
<accession>A0A0H2MGD2</accession>
<feature type="domain" description="N-acetyltransferase" evidence="1">
    <location>
        <begin position="38"/>
        <end position="184"/>
    </location>
</feature>
<organism evidence="2 3">
    <name type="scientific">Kiloniella spongiae</name>
    <dbReference type="NCBI Taxonomy" id="1489064"/>
    <lineage>
        <taxon>Bacteria</taxon>
        <taxon>Pseudomonadati</taxon>
        <taxon>Pseudomonadota</taxon>
        <taxon>Alphaproteobacteria</taxon>
        <taxon>Rhodospirillales</taxon>
        <taxon>Kiloniellaceae</taxon>
        <taxon>Kiloniella</taxon>
    </lineage>
</organism>
<dbReference type="InterPro" id="IPR000182">
    <property type="entry name" value="GNAT_dom"/>
</dbReference>